<dbReference type="EMBL" id="BGZK01001353">
    <property type="protein sequence ID" value="GBP77909.1"/>
    <property type="molecule type" value="Genomic_DNA"/>
</dbReference>
<comment type="caution">
    <text evidence="2">The sequence shown here is derived from an EMBL/GenBank/DDBJ whole genome shotgun (WGS) entry which is preliminary data.</text>
</comment>
<protein>
    <submittedName>
        <fullName evidence="2">Uncharacterized protein</fullName>
    </submittedName>
</protein>
<evidence type="ECO:0000256" key="1">
    <source>
        <dbReference type="SAM" id="MobiDB-lite"/>
    </source>
</evidence>
<accession>A0A4C1YTF4</accession>
<gene>
    <name evidence="2" type="ORF">EVAR_89562_1</name>
</gene>
<proteinExistence type="predicted"/>
<reference evidence="2 3" key="1">
    <citation type="journal article" date="2019" name="Commun. Biol.">
        <title>The bagworm genome reveals a unique fibroin gene that provides high tensile strength.</title>
        <authorList>
            <person name="Kono N."/>
            <person name="Nakamura H."/>
            <person name="Ohtoshi R."/>
            <person name="Tomita M."/>
            <person name="Numata K."/>
            <person name="Arakawa K."/>
        </authorList>
    </citation>
    <scope>NUCLEOTIDE SEQUENCE [LARGE SCALE GENOMIC DNA]</scope>
</reference>
<name>A0A4C1YTF4_EUMVA</name>
<evidence type="ECO:0000313" key="2">
    <source>
        <dbReference type="EMBL" id="GBP77909.1"/>
    </source>
</evidence>
<feature type="region of interest" description="Disordered" evidence="1">
    <location>
        <begin position="1"/>
        <end position="20"/>
    </location>
</feature>
<keyword evidence="3" id="KW-1185">Reference proteome</keyword>
<organism evidence="2 3">
    <name type="scientific">Eumeta variegata</name>
    <name type="common">Bagworm moth</name>
    <name type="synonym">Eumeta japonica</name>
    <dbReference type="NCBI Taxonomy" id="151549"/>
    <lineage>
        <taxon>Eukaryota</taxon>
        <taxon>Metazoa</taxon>
        <taxon>Ecdysozoa</taxon>
        <taxon>Arthropoda</taxon>
        <taxon>Hexapoda</taxon>
        <taxon>Insecta</taxon>
        <taxon>Pterygota</taxon>
        <taxon>Neoptera</taxon>
        <taxon>Endopterygota</taxon>
        <taxon>Lepidoptera</taxon>
        <taxon>Glossata</taxon>
        <taxon>Ditrysia</taxon>
        <taxon>Tineoidea</taxon>
        <taxon>Psychidae</taxon>
        <taxon>Oiketicinae</taxon>
        <taxon>Eumeta</taxon>
    </lineage>
</organism>
<sequence length="131" mass="14388">MTVKRWPIKPPSPRVDSSGDDRKALFIQCQVNNIRPRVAFSGETMLYYNKFKQQPFRASQGYQNAVRLISASETTLEGRTIYPIVSGASLAPAGTRDDAPCRSAAAPTTPAVGRGFVSASVRFLSPSRRRL</sequence>
<dbReference type="AlphaFoldDB" id="A0A4C1YTF4"/>
<dbReference type="Proteomes" id="UP000299102">
    <property type="component" value="Unassembled WGS sequence"/>
</dbReference>
<evidence type="ECO:0000313" key="3">
    <source>
        <dbReference type="Proteomes" id="UP000299102"/>
    </source>
</evidence>